<dbReference type="EMBL" id="CAJNOH010005776">
    <property type="protein sequence ID" value="CAF1409406.1"/>
    <property type="molecule type" value="Genomic_DNA"/>
</dbReference>
<organism evidence="2 3">
    <name type="scientific">Rotaria sordida</name>
    <dbReference type="NCBI Taxonomy" id="392033"/>
    <lineage>
        <taxon>Eukaryota</taxon>
        <taxon>Metazoa</taxon>
        <taxon>Spiralia</taxon>
        <taxon>Gnathifera</taxon>
        <taxon>Rotifera</taxon>
        <taxon>Eurotatoria</taxon>
        <taxon>Bdelloidea</taxon>
        <taxon>Philodinida</taxon>
        <taxon>Philodinidae</taxon>
        <taxon>Rotaria</taxon>
    </lineage>
</organism>
<evidence type="ECO:0000313" key="2">
    <source>
        <dbReference type="EMBL" id="CAF1631223.1"/>
    </source>
</evidence>
<keyword evidence="3" id="KW-1185">Reference proteome</keyword>
<gene>
    <name evidence="2" type="ORF">JXQ802_LOCUS51828</name>
    <name evidence="1" type="ORF">PYM288_LOCUS35068</name>
</gene>
<dbReference type="EMBL" id="CAJNOL010007783">
    <property type="protein sequence ID" value="CAF1631223.1"/>
    <property type="molecule type" value="Genomic_DNA"/>
</dbReference>
<dbReference type="SUPFAM" id="SSF50370">
    <property type="entry name" value="Ricin B-like lectins"/>
    <property type="match status" value="1"/>
</dbReference>
<reference evidence="2" key="1">
    <citation type="submission" date="2021-02" db="EMBL/GenBank/DDBJ databases">
        <authorList>
            <person name="Nowell W R."/>
        </authorList>
    </citation>
    <scope>NUCLEOTIDE SEQUENCE</scope>
</reference>
<protein>
    <recommendedName>
        <fullName evidence="4">Ricin B lectin domain-containing protein</fullName>
    </recommendedName>
</protein>
<dbReference type="Proteomes" id="UP000663870">
    <property type="component" value="Unassembled WGS sequence"/>
</dbReference>
<evidence type="ECO:0000313" key="1">
    <source>
        <dbReference type="EMBL" id="CAF1409406.1"/>
    </source>
</evidence>
<evidence type="ECO:0000313" key="3">
    <source>
        <dbReference type="Proteomes" id="UP000663870"/>
    </source>
</evidence>
<evidence type="ECO:0008006" key="4">
    <source>
        <dbReference type="Google" id="ProtNLM"/>
    </source>
</evidence>
<name>A0A816D982_9BILA</name>
<dbReference type="AlphaFoldDB" id="A0A816D982"/>
<dbReference type="CDD" id="cd00161">
    <property type="entry name" value="beta-trefoil_Ricin-like"/>
    <property type="match status" value="1"/>
</dbReference>
<sequence length="325" mass="38549">MRKSDAIYAFYELNERFATAIRFFVGDSLDLRNVSPAVTIYVLNQFGSQIHHLALGDQSFDISTGQDYLTKYWVNLKTLNIFCATTHHDIRDYLAFIHRKLESFAVACRYGKYYCSTDRISYYLPPQIQPKFTYHELVLHIASDEDANLSRLQWHEQSVEMIDGLYRIENLFGHKFLIYRKQDSRIYLGDDEPLEQRIFRLEHVRYREYRLRHHQSNKILNIYQHSLNNEAPLVTDSQTDQTFTFQYVNDSNKDYYIWPAHQPPTHRRKVLDIHNDPYGHARQNGAQVQSYDFHGGLNQRFRLHAINQNITQLANKVFQVNLCDT</sequence>
<proteinExistence type="predicted"/>
<comment type="caution">
    <text evidence="2">The sequence shown here is derived from an EMBL/GenBank/DDBJ whole genome shotgun (WGS) entry which is preliminary data.</text>
</comment>
<dbReference type="Proteomes" id="UP000663854">
    <property type="component" value="Unassembled WGS sequence"/>
</dbReference>
<dbReference type="InterPro" id="IPR035992">
    <property type="entry name" value="Ricin_B-like_lectins"/>
</dbReference>
<dbReference type="Gene3D" id="2.80.10.50">
    <property type="match status" value="1"/>
</dbReference>
<accession>A0A816D982</accession>